<organism evidence="3">
    <name type="scientific">Ananas comosus var. bracteatus</name>
    <name type="common">red pineapple</name>
    <dbReference type="NCBI Taxonomy" id="296719"/>
    <lineage>
        <taxon>Eukaryota</taxon>
        <taxon>Viridiplantae</taxon>
        <taxon>Streptophyta</taxon>
        <taxon>Embryophyta</taxon>
        <taxon>Tracheophyta</taxon>
        <taxon>Spermatophyta</taxon>
        <taxon>Magnoliopsida</taxon>
        <taxon>Liliopsida</taxon>
        <taxon>Poales</taxon>
        <taxon>Bromeliaceae</taxon>
        <taxon>Bromelioideae</taxon>
        <taxon>Ananas</taxon>
    </lineage>
</organism>
<proteinExistence type="predicted"/>
<dbReference type="AlphaFoldDB" id="A0A6V7P255"/>
<feature type="region of interest" description="Disordered" evidence="1">
    <location>
        <begin position="1"/>
        <end position="22"/>
    </location>
</feature>
<name>A0A6V7P255_ANACO</name>
<dbReference type="PANTHER" id="PTHR31515">
    <property type="entry name" value="TRANSMEMBRANE PROTEIN-RELATED"/>
    <property type="match status" value="1"/>
</dbReference>
<accession>A0A6V7P255</accession>
<reference evidence="3" key="1">
    <citation type="submission" date="2020-07" db="EMBL/GenBank/DDBJ databases">
        <authorList>
            <person name="Lin J."/>
        </authorList>
    </citation>
    <scope>NUCLEOTIDE SEQUENCE</scope>
</reference>
<feature type="signal peptide" evidence="2">
    <location>
        <begin position="1"/>
        <end position="48"/>
    </location>
</feature>
<keyword evidence="2" id="KW-0732">Signal</keyword>
<sequence length="265" mass="29825">MDLSSSKPLKSLRPITPPPPPCCPRPRPSLSISFSLLLLLIAAIAADAASSPGSFRKSGSPSVFSLFNLKAKSKFWSESVIRKGDFDDLEGSVSSDSGRMAVFNYTKAGNVANYMKLSEVDSIYLPVPVNFIFIGFEGKGNHDFKLGPEELERWFSKIDHIFEHTRIPPVGEMREKVTSVFEYAIKALSRKEDLSISSSENEELLWQVDIDRMEYVVSTLLKDKKFRYGYRRGLSESEITLLKENKTLQAKILESTRDNKIFLGK</sequence>
<evidence type="ECO:0000313" key="3">
    <source>
        <dbReference type="EMBL" id="CAD1824899.1"/>
    </source>
</evidence>
<feature type="compositionally biased region" description="Low complexity" evidence="1">
    <location>
        <begin position="1"/>
        <end position="12"/>
    </location>
</feature>
<dbReference type="PANTHER" id="PTHR31515:SF2">
    <property type="entry name" value="TRANSMEMBRANE PROTEIN"/>
    <property type="match status" value="1"/>
</dbReference>
<feature type="chain" id="PRO_5027713114" description="rRNA N-glycosidase" evidence="2">
    <location>
        <begin position="49"/>
        <end position="265"/>
    </location>
</feature>
<protein>
    <recommendedName>
        <fullName evidence="4">rRNA N-glycosidase</fullName>
    </recommendedName>
</protein>
<gene>
    <name evidence="3" type="ORF">CB5_LOCUS8110</name>
</gene>
<dbReference type="EMBL" id="LR862144">
    <property type="protein sequence ID" value="CAD1824899.1"/>
    <property type="molecule type" value="Genomic_DNA"/>
</dbReference>
<evidence type="ECO:0000256" key="1">
    <source>
        <dbReference type="SAM" id="MobiDB-lite"/>
    </source>
</evidence>
<evidence type="ECO:0008006" key="4">
    <source>
        <dbReference type="Google" id="ProtNLM"/>
    </source>
</evidence>
<evidence type="ECO:0000256" key="2">
    <source>
        <dbReference type="SAM" id="SignalP"/>
    </source>
</evidence>